<evidence type="ECO:0000256" key="1">
    <source>
        <dbReference type="SAM" id="Phobius"/>
    </source>
</evidence>
<dbReference type="EMBL" id="LYRP01000022">
    <property type="protein sequence ID" value="OAT76500.1"/>
    <property type="molecule type" value="Genomic_DNA"/>
</dbReference>
<feature type="transmembrane region" description="Helical" evidence="1">
    <location>
        <begin position="134"/>
        <end position="154"/>
    </location>
</feature>
<comment type="caution">
    <text evidence="2">The sequence shown here is derived from an EMBL/GenBank/DDBJ whole genome shotgun (WGS) entry which is preliminary data.</text>
</comment>
<feature type="transmembrane region" description="Helical" evidence="1">
    <location>
        <begin position="38"/>
        <end position="64"/>
    </location>
</feature>
<sequence>MKLLDARIRQASESELEAVMQELVFPGVLNPFKLGLPLVLSMLCTLCSFAMPQPALWMGIFYLAGWPGHAVFAGIVPGVLLFCLVLFTLGSLTARGYWLALRGYLILLRCVAVLATGYLLFMLAQLFLGHALHPLFVAMSVAGVAFSALSFTSLNTPGFERAVNGFLHNRAWRKAWLLRRQQTQKSRS</sequence>
<protein>
    <submittedName>
        <fullName evidence="2">Uncharacterized protein</fullName>
    </submittedName>
</protein>
<proteinExistence type="predicted"/>
<keyword evidence="1" id="KW-1133">Transmembrane helix</keyword>
<reference evidence="3" key="1">
    <citation type="submission" date="2016-05" db="EMBL/GenBank/DDBJ databases">
        <authorList>
            <person name="Behera P."/>
            <person name="Vaishampayan P."/>
            <person name="Singh N."/>
            <person name="Raina V."/>
            <person name="Suar M."/>
            <person name="Pattnaik A."/>
            <person name="Rastogi G."/>
        </authorList>
    </citation>
    <scope>NUCLEOTIDE SEQUENCE [LARGE SCALE GENOMIC DNA]</scope>
    <source>
        <strain evidence="3">MP23</strain>
    </source>
</reference>
<dbReference type="AlphaFoldDB" id="A0A1B7L2I0"/>
<name>A0A1B7L2I0_9ENTR</name>
<feature type="transmembrane region" description="Helical" evidence="1">
    <location>
        <begin position="70"/>
        <end position="94"/>
    </location>
</feature>
<keyword evidence="3" id="KW-1185">Reference proteome</keyword>
<gene>
    <name evidence="2" type="ORF">A9B99_09335</name>
</gene>
<evidence type="ECO:0000313" key="3">
    <source>
        <dbReference type="Proteomes" id="UP000078225"/>
    </source>
</evidence>
<keyword evidence="1" id="KW-0812">Transmembrane</keyword>
<evidence type="ECO:0000313" key="2">
    <source>
        <dbReference type="EMBL" id="OAT76500.1"/>
    </source>
</evidence>
<dbReference type="Proteomes" id="UP000078225">
    <property type="component" value="Unassembled WGS sequence"/>
</dbReference>
<organism evidence="2 3">
    <name type="scientific">Mangrovibacter phragmitis</name>
    <dbReference type="NCBI Taxonomy" id="1691903"/>
    <lineage>
        <taxon>Bacteria</taxon>
        <taxon>Pseudomonadati</taxon>
        <taxon>Pseudomonadota</taxon>
        <taxon>Gammaproteobacteria</taxon>
        <taxon>Enterobacterales</taxon>
        <taxon>Enterobacteriaceae</taxon>
        <taxon>Mangrovibacter</taxon>
    </lineage>
</organism>
<keyword evidence="1" id="KW-0472">Membrane</keyword>
<feature type="transmembrane region" description="Helical" evidence="1">
    <location>
        <begin position="106"/>
        <end position="128"/>
    </location>
</feature>
<accession>A0A1B7L2I0</accession>